<dbReference type="GO" id="GO:0006888">
    <property type="term" value="P:endoplasmic reticulum to Golgi vesicle-mediated transport"/>
    <property type="evidence" value="ECO:0007669"/>
    <property type="project" value="UniProtKB-UniRule"/>
</dbReference>
<dbReference type="SMART" id="SM01399">
    <property type="entry name" value="Sybindin"/>
    <property type="match status" value="1"/>
</dbReference>
<keyword evidence="8" id="KW-1185">Reference proteome</keyword>
<dbReference type="EMBL" id="SPLM01000002">
    <property type="protein sequence ID" value="TMW68836.1"/>
    <property type="molecule type" value="Genomic_DNA"/>
</dbReference>
<dbReference type="Gene3D" id="3.30.450.70">
    <property type="match status" value="1"/>
</dbReference>
<name>A0A8K1FMZ9_PYTOL</name>
<keyword evidence="3 6" id="KW-0931">ER-Golgi transport</keyword>
<evidence type="ECO:0000256" key="5">
    <source>
        <dbReference type="ARBA" id="ARBA00038167"/>
    </source>
</evidence>
<comment type="similarity">
    <text evidence="5">Belongs to the TRAPP small subunits family. BET5 subfamily.</text>
</comment>
<protein>
    <recommendedName>
        <fullName evidence="6">Trafficking protein particle complex subunit</fullName>
    </recommendedName>
</protein>
<keyword evidence="4 6" id="KW-0333">Golgi apparatus</keyword>
<dbReference type="PANTHER" id="PTHR23249:SF16">
    <property type="entry name" value="TRAFFICKING PROTEIN PARTICLE COMPLEX SUBUNIT 1"/>
    <property type="match status" value="1"/>
</dbReference>
<keyword evidence="1 6" id="KW-0813">Transport</keyword>
<gene>
    <name evidence="7" type="ORF">Poli38472_006304</name>
</gene>
<evidence type="ECO:0000256" key="6">
    <source>
        <dbReference type="RuleBase" id="RU366065"/>
    </source>
</evidence>
<accession>A0A8K1FMZ9</accession>
<evidence type="ECO:0000313" key="8">
    <source>
        <dbReference type="Proteomes" id="UP000794436"/>
    </source>
</evidence>
<evidence type="ECO:0000256" key="4">
    <source>
        <dbReference type="ARBA" id="ARBA00023034"/>
    </source>
</evidence>
<reference evidence="7" key="1">
    <citation type="submission" date="2019-03" db="EMBL/GenBank/DDBJ databases">
        <title>Long read genome sequence of the mycoparasitic Pythium oligandrum ATCC 38472 isolated from sugarbeet rhizosphere.</title>
        <authorList>
            <person name="Gaulin E."/>
        </authorList>
    </citation>
    <scope>NUCLEOTIDE SEQUENCE</scope>
    <source>
        <strain evidence="7">ATCC 38472_TT</strain>
    </source>
</reference>
<dbReference type="SUPFAM" id="SSF64356">
    <property type="entry name" value="SNARE-like"/>
    <property type="match status" value="1"/>
</dbReference>
<evidence type="ECO:0000256" key="3">
    <source>
        <dbReference type="ARBA" id="ARBA00022892"/>
    </source>
</evidence>
<dbReference type="Pfam" id="PF04099">
    <property type="entry name" value="Sybindin"/>
    <property type="match status" value="1"/>
</dbReference>
<comment type="subunit">
    <text evidence="6">Part of the multisubunit transport protein particle (TRAPP) complex.</text>
</comment>
<dbReference type="GO" id="GO:0030008">
    <property type="term" value="C:TRAPP complex"/>
    <property type="evidence" value="ECO:0007669"/>
    <property type="project" value="UniProtKB-UniRule"/>
</dbReference>
<dbReference type="InterPro" id="IPR007233">
    <property type="entry name" value="TRAPPC"/>
</dbReference>
<dbReference type="OrthoDB" id="246406at2759"/>
<dbReference type="AlphaFoldDB" id="A0A8K1FMZ9"/>
<evidence type="ECO:0000313" key="7">
    <source>
        <dbReference type="EMBL" id="TMW68836.1"/>
    </source>
</evidence>
<proteinExistence type="inferred from homology"/>
<sequence>MIYSLCIYSRSGSCLFQEKWNTHATRTLSYADPDEEKRLLFGLIFSLKEFVFKVTPTTNGAGELVDGTASTPASEGLQRYQTNNYTCHHYETPSGLRFILMTDNQAGDLSAVLRHLYSHLYIDYVVNNPLSDVQTSKTINNQLFRAQVKQYIEGLASFR</sequence>
<organism evidence="7 8">
    <name type="scientific">Pythium oligandrum</name>
    <name type="common">Mycoparasitic fungus</name>
    <dbReference type="NCBI Taxonomy" id="41045"/>
    <lineage>
        <taxon>Eukaryota</taxon>
        <taxon>Sar</taxon>
        <taxon>Stramenopiles</taxon>
        <taxon>Oomycota</taxon>
        <taxon>Peronosporomycetes</taxon>
        <taxon>Pythiales</taxon>
        <taxon>Pythiaceae</taxon>
        <taxon>Pythium</taxon>
    </lineage>
</organism>
<evidence type="ECO:0000256" key="2">
    <source>
        <dbReference type="ARBA" id="ARBA00022824"/>
    </source>
</evidence>
<dbReference type="GO" id="GO:0005794">
    <property type="term" value="C:Golgi apparatus"/>
    <property type="evidence" value="ECO:0007669"/>
    <property type="project" value="UniProtKB-SubCell"/>
</dbReference>
<dbReference type="Proteomes" id="UP000794436">
    <property type="component" value="Unassembled WGS sequence"/>
</dbReference>
<keyword evidence="2 6" id="KW-0256">Endoplasmic reticulum</keyword>
<dbReference type="GO" id="GO:0005783">
    <property type="term" value="C:endoplasmic reticulum"/>
    <property type="evidence" value="ECO:0007669"/>
    <property type="project" value="UniProtKB-SubCell"/>
</dbReference>
<comment type="subcellular location">
    <subcellularLocation>
        <location evidence="6">Endoplasmic reticulum</location>
    </subcellularLocation>
    <subcellularLocation>
        <location evidence="6">Golgi apparatus</location>
        <location evidence="6">cis-Golgi network</location>
    </subcellularLocation>
</comment>
<dbReference type="PANTHER" id="PTHR23249">
    <property type="entry name" value="TRAFFICKING PROTEIN PARTICLE COMPLEX SUBUNIT"/>
    <property type="match status" value="1"/>
</dbReference>
<dbReference type="InterPro" id="IPR011012">
    <property type="entry name" value="Longin-like_dom_sf"/>
</dbReference>
<comment type="caution">
    <text evidence="7">The sequence shown here is derived from an EMBL/GenBank/DDBJ whole genome shotgun (WGS) entry which is preliminary data.</text>
</comment>
<evidence type="ECO:0000256" key="1">
    <source>
        <dbReference type="ARBA" id="ARBA00022448"/>
    </source>
</evidence>
<dbReference type="CDD" id="cd14855">
    <property type="entry name" value="TRAPPC1_MUM2"/>
    <property type="match status" value="1"/>
</dbReference>